<comment type="caution">
    <text evidence="2">The sequence shown here is derived from an EMBL/GenBank/DDBJ whole genome shotgun (WGS) entry which is preliminary data.</text>
</comment>
<dbReference type="Proteomes" id="UP001172155">
    <property type="component" value="Unassembled WGS sequence"/>
</dbReference>
<feature type="domain" description="Heterokaryon incompatibility" evidence="1">
    <location>
        <begin position="30"/>
        <end position="169"/>
    </location>
</feature>
<dbReference type="PANTHER" id="PTHR24148:SF64">
    <property type="entry name" value="HETEROKARYON INCOMPATIBILITY DOMAIN-CONTAINING PROTEIN"/>
    <property type="match status" value="1"/>
</dbReference>
<gene>
    <name evidence="2" type="ORF">B0T18DRAFT_287652</name>
</gene>
<reference evidence="2" key="1">
    <citation type="submission" date="2023-06" db="EMBL/GenBank/DDBJ databases">
        <title>Genome-scale phylogeny and comparative genomics of the fungal order Sordariales.</title>
        <authorList>
            <consortium name="Lawrence Berkeley National Laboratory"/>
            <person name="Hensen N."/>
            <person name="Bonometti L."/>
            <person name="Westerberg I."/>
            <person name="Brannstrom I.O."/>
            <person name="Guillou S."/>
            <person name="Cros-Aarteil S."/>
            <person name="Calhoun S."/>
            <person name="Haridas S."/>
            <person name="Kuo A."/>
            <person name="Mondo S."/>
            <person name="Pangilinan J."/>
            <person name="Riley R."/>
            <person name="LaButti K."/>
            <person name="Andreopoulos B."/>
            <person name="Lipzen A."/>
            <person name="Chen C."/>
            <person name="Yanf M."/>
            <person name="Daum C."/>
            <person name="Ng V."/>
            <person name="Clum A."/>
            <person name="Steindorff A."/>
            <person name="Ohm R."/>
            <person name="Martin F."/>
            <person name="Silar P."/>
            <person name="Natvig D."/>
            <person name="Lalanne C."/>
            <person name="Gautier V."/>
            <person name="Ament-velasquez S.L."/>
            <person name="Kruys A."/>
            <person name="Hutchinson M.I."/>
            <person name="Powell A.J."/>
            <person name="Barry K."/>
            <person name="Miller A.N."/>
            <person name="Grigoriev I.V."/>
            <person name="Debuchy R."/>
            <person name="Gladieux P."/>
            <person name="Thoren M.H."/>
            <person name="Johannesson H."/>
        </authorList>
    </citation>
    <scope>NUCLEOTIDE SEQUENCE</scope>
    <source>
        <strain evidence="2">SMH3187-1</strain>
    </source>
</reference>
<dbReference type="PANTHER" id="PTHR24148">
    <property type="entry name" value="ANKYRIN REPEAT DOMAIN-CONTAINING PROTEIN 39 HOMOLOG-RELATED"/>
    <property type="match status" value="1"/>
</dbReference>
<sequence>IRLIELLPGRSPDPIRCNLQATPLARSVKYECLSYCWGDTKNVVIILCNGVSLPVTANLMGALQALRQEDKPRRVWVDAICINQGSIPERNQQVAVMRDIYRNATRTVVWLGYEADDSNAALAIVPDLLTVRNTFGHRGDSSTPVEQARQAFLTLLQRPWFSRVWIVQEV</sequence>
<evidence type="ECO:0000313" key="2">
    <source>
        <dbReference type="EMBL" id="KAK0745587.1"/>
    </source>
</evidence>
<evidence type="ECO:0000313" key="3">
    <source>
        <dbReference type="Proteomes" id="UP001172155"/>
    </source>
</evidence>
<proteinExistence type="predicted"/>
<dbReference type="InterPro" id="IPR010730">
    <property type="entry name" value="HET"/>
</dbReference>
<dbReference type="Pfam" id="PF06985">
    <property type="entry name" value="HET"/>
    <property type="match status" value="1"/>
</dbReference>
<name>A0AA40EU35_9PEZI</name>
<dbReference type="InterPro" id="IPR052895">
    <property type="entry name" value="HetReg/Transcr_Mod"/>
</dbReference>
<evidence type="ECO:0000259" key="1">
    <source>
        <dbReference type="Pfam" id="PF06985"/>
    </source>
</evidence>
<organism evidence="2 3">
    <name type="scientific">Schizothecium vesticola</name>
    <dbReference type="NCBI Taxonomy" id="314040"/>
    <lineage>
        <taxon>Eukaryota</taxon>
        <taxon>Fungi</taxon>
        <taxon>Dikarya</taxon>
        <taxon>Ascomycota</taxon>
        <taxon>Pezizomycotina</taxon>
        <taxon>Sordariomycetes</taxon>
        <taxon>Sordariomycetidae</taxon>
        <taxon>Sordariales</taxon>
        <taxon>Schizotheciaceae</taxon>
        <taxon>Schizothecium</taxon>
    </lineage>
</organism>
<keyword evidence="3" id="KW-1185">Reference proteome</keyword>
<protein>
    <submittedName>
        <fullName evidence="2">Heterokaryon incompatibility</fullName>
    </submittedName>
</protein>
<dbReference type="AlphaFoldDB" id="A0AA40EU35"/>
<feature type="non-terminal residue" evidence="2">
    <location>
        <position position="170"/>
    </location>
</feature>
<feature type="non-terminal residue" evidence="2">
    <location>
        <position position="1"/>
    </location>
</feature>
<dbReference type="EMBL" id="JAUKUD010000004">
    <property type="protein sequence ID" value="KAK0745587.1"/>
    <property type="molecule type" value="Genomic_DNA"/>
</dbReference>
<accession>A0AA40EU35</accession>